<dbReference type="WBParaSite" id="JU765_v2.g8302.t1">
    <property type="protein sequence ID" value="JU765_v2.g8302.t1"/>
    <property type="gene ID" value="JU765_v2.g8302"/>
</dbReference>
<sequence length="238" mass="28000">MNRVTKIRLQNEINLKELELNYSSDLTKSWHNKYAGSAWIYIGSLPYDLNEGDIITVFSQYGEIVNVNLVRDRKTGKSRGFCYLCYADQRSTVLAVDNFNGAKICGRIIQVDHVEEYKLQKYREDMDEATKKLWEEGCAPKPIMIDEEEAEKEAKRKEKALKKEIKKAEKKAVKQEIVDEEFMKAYKERKAREKEEKKRAKWAKKLAKRLREGTPEDERGRPDDDARWDAKKKKLDEK</sequence>
<evidence type="ECO:0000313" key="1">
    <source>
        <dbReference type="Proteomes" id="UP000887576"/>
    </source>
</evidence>
<organism evidence="1 2">
    <name type="scientific">Panagrolaimus sp. JU765</name>
    <dbReference type="NCBI Taxonomy" id="591449"/>
    <lineage>
        <taxon>Eukaryota</taxon>
        <taxon>Metazoa</taxon>
        <taxon>Ecdysozoa</taxon>
        <taxon>Nematoda</taxon>
        <taxon>Chromadorea</taxon>
        <taxon>Rhabditida</taxon>
        <taxon>Tylenchina</taxon>
        <taxon>Panagrolaimomorpha</taxon>
        <taxon>Panagrolaimoidea</taxon>
        <taxon>Panagrolaimidae</taxon>
        <taxon>Panagrolaimus</taxon>
    </lineage>
</organism>
<reference evidence="2" key="1">
    <citation type="submission" date="2022-11" db="UniProtKB">
        <authorList>
            <consortium name="WormBaseParasite"/>
        </authorList>
    </citation>
    <scope>IDENTIFICATION</scope>
</reference>
<evidence type="ECO:0000313" key="2">
    <source>
        <dbReference type="WBParaSite" id="JU765_v2.g8302.t1"/>
    </source>
</evidence>
<name>A0AC34RLY7_9BILA</name>
<proteinExistence type="predicted"/>
<dbReference type="Proteomes" id="UP000887576">
    <property type="component" value="Unplaced"/>
</dbReference>
<protein>
    <submittedName>
        <fullName evidence="2">RRM domain-containing protein</fullName>
    </submittedName>
</protein>
<accession>A0AC34RLY7</accession>